<comment type="caution">
    <text evidence="2">The sequence shown here is derived from an EMBL/GenBank/DDBJ whole genome shotgun (WGS) entry which is preliminary data.</text>
</comment>
<dbReference type="RefSeq" id="WP_204129761.1">
    <property type="nucleotide sequence ID" value="NZ_JAFDVD010000003.1"/>
</dbReference>
<dbReference type="EMBL" id="JAFDVD010000003">
    <property type="protein sequence ID" value="MBM6399299.1"/>
    <property type="molecule type" value="Genomic_DNA"/>
</dbReference>
<protein>
    <submittedName>
        <fullName evidence="2">Uncharacterized protein</fullName>
    </submittedName>
</protein>
<keyword evidence="3" id="KW-1185">Reference proteome</keyword>
<dbReference type="Proteomes" id="UP001430172">
    <property type="component" value="Unassembled WGS sequence"/>
</dbReference>
<feature type="signal peptide" evidence="1">
    <location>
        <begin position="1"/>
        <end position="29"/>
    </location>
</feature>
<evidence type="ECO:0000256" key="1">
    <source>
        <dbReference type="SAM" id="SignalP"/>
    </source>
</evidence>
<evidence type="ECO:0000313" key="3">
    <source>
        <dbReference type="Proteomes" id="UP001430172"/>
    </source>
</evidence>
<sequence length="133" mass="14221">MHHRPTVRALAALAAAASLAVAGAGTASAKDKTMVLKKADGTVVVRATWDDLTDNLCVTVYGGSGAWGEVGIASHYGLPEPDRAIRSAANTGGAGRYCTGNLSIREDALYDMQLRWESPSRNWLYSKKETFYT</sequence>
<organism evidence="2 3">
    <name type="scientific">Phycicoccus sonneratiae</name>
    <dbReference type="NCBI Taxonomy" id="2807628"/>
    <lineage>
        <taxon>Bacteria</taxon>
        <taxon>Bacillati</taxon>
        <taxon>Actinomycetota</taxon>
        <taxon>Actinomycetes</taxon>
        <taxon>Micrococcales</taxon>
        <taxon>Intrasporangiaceae</taxon>
        <taxon>Phycicoccus</taxon>
    </lineage>
</organism>
<reference evidence="2" key="1">
    <citation type="submission" date="2021-02" db="EMBL/GenBank/DDBJ databases">
        <title>Phycicoccus sp. MQZ13P-5T, whole genome shotgun sequence.</title>
        <authorList>
            <person name="Tuo L."/>
        </authorList>
    </citation>
    <scope>NUCLEOTIDE SEQUENCE</scope>
    <source>
        <strain evidence="2">MQZ13P-5</strain>
    </source>
</reference>
<keyword evidence="1" id="KW-0732">Signal</keyword>
<accession>A0ABS2CHF2</accession>
<feature type="chain" id="PRO_5045566457" evidence="1">
    <location>
        <begin position="30"/>
        <end position="133"/>
    </location>
</feature>
<evidence type="ECO:0000313" key="2">
    <source>
        <dbReference type="EMBL" id="MBM6399299.1"/>
    </source>
</evidence>
<proteinExistence type="predicted"/>
<name>A0ABS2CHF2_9MICO</name>
<gene>
    <name evidence="2" type="ORF">JQN70_02750</name>
</gene>